<feature type="region of interest" description="Disordered" evidence="1">
    <location>
        <begin position="23"/>
        <end position="49"/>
    </location>
</feature>
<feature type="region of interest" description="Disordered" evidence="1">
    <location>
        <begin position="636"/>
        <end position="658"/>
    </location>
</feature>
<dbReference type="EMBL" id="LR877145">
    <property type="protein sequence ID" value="CAD2212789.1"/>
    <property type="molecule type" value="Genomic_DNA"/>
</dbReference>
<dbReference type="AlphaFoldDB" id="A0A7G2BZ15"/>
<evidence type="ECO:0000313" key="2">
    <source>
        <dbReference type="EMBL" id="CAD2212789.1"/>
    </source>
</evidence>
<reference evidence="2 3" key="1">
    <citation type="submission" date="2020-08" db="EMBL/GenBank/DDBJ databases">
        <authorList>
            <person name="Newling K."/>
            <person name="Davey J."/>
            <person name="Forrester S."/>
        </authorList>
    </citation>
    <scope>NUCLEOTIDE SEQUENCE [LARGE SCALE GENOMIC DNA]</scope>
    <source>
        <strain evidence="3">Crithidia deanei Carvalho (ATCC PRA-265)</strain>
    </source>
</reference>
<gene>
    <name evidence="2" type="ORF">ADEAN_000020100</name>
</gene>
<dbReference type="Proteomes" id="UP000515908">
    <property type="component" value="Chromosome 01"/>
</dbReference>
<feature type="compositionally biased region" description="Polar residues" evidence="1">
    <location>
        <begin position="636"/>
        <end position="657"/>
    </location>
</feature>
<protein>
    <submittedName>
        <fullName evidence="2">Uncharacterized protein</fullName>
    </submittedName>
</protein>
<keyword evidence="3" id="KW-1185">Reference proteome</keyword>
<evidence type="ECO:0000256" key="1">
    <source>
        <dbReference type="SAM" id="MobiDB-lite"/>
    </source>
</evidence>
<evidence type="ECO:0000313" key="3">
    <source>
        <dbReference type="Proteomes" id="UP000515908"/>
    </source>
</evidence>
<feature type="compositionally biased region" description="Polar residues" evidence="1">
    <location>
        <begin position="728"/>
        <end position="750"/>
    </location>
</feature>
<dbReference type="VEuPathDB" id="TriTrypDB:ADEAN_000020100"/>
<accession>A0A7G2BZ15</accession>
<sequence>MLHHNIAINASTTSRIENSSFLDSSNIGNKSQNTSTNLRQNTSVSGFSSLGINTSVNTGGLLRNTKNVSAMNQKDTTIHYGNSSANFRRPLRYGADRLSNTIKVDLQDNNSSNRHDDDTEYTFLGPIGSGANLNNRGNATMNNFNNNAVHPLSTAPQQPYPSSMRDINNINNSNRNVAQDQRPLVSIVEDSMNSKPKTIHSLGTAARDVQGPLLEHLHLERESLQRLCCFIRLEGDYPQLDSPVVYDRISGLIRKIQQIVNYFPSDFNAYRNADAGEADGRERVVAAPSLGASPFLGLLRFKATSSYRYTRPHYYQPLLLAVFHTAEAMTAVQQQLAVGEDGVLEVSPTATYAPRTAEEEHAILLTFGKLNDKESHYQYGTTAGHGRRLWVAVLGKSSLLSLNWRQLGQHTAAGESMLIDEETVAFPYLSQEELDGTAQKKADDTKTEEKDSATSPTTSGSYRLNAVGKRLCGMPFFQYVEKAFQVPVVPDAWEEERQEKKLTDLQRRIGQRKRGREEYEDDDPDRSLSSDYVYCRRTELQRSVRQLSQYVRQNFKGGVKRLISNVLSLELTPEASAPLADQEEKESRTREWNLPREDLLPMNAEKPYENSTLYHPDGTFTAEGVREALYHSSSGIAAPNSTLHTVNVNDESRNGNPSAVGLGKYMTDVPPPPPQGKRGAFSLEEDSSMMELFPRRAQKKRRLDEPTTTQEEGSTLPFVETFAHPGDTTISSVQAPSLDQTTNSSLSQNHHNNKISITKVAPPAVPLKSVLRLCPQ</sequence>
<proteinExistence type="predicted"/>
<feature type="region of interest" description="Disordered" evidence="1">
    <location>
        <begin position="504"/>
        <end position="528"/>
    </location>
</feature>
<feature type="region of interest" description="Disordered" evidence="1">
    <location>
        <begin position="431"/>
        <end position="460"/>
    </location>
</feature>
<name>A0A7G2BZ15_9TRYP</name>
<organism evidence="2 3">
    <name type="scientific">Angomonas deanei</name>
    <dbReference type="NCBI Taxonomy" id="59799"/>
    <lineage>
        <taxon>Eukaryota</taxon>
        <taxon>Discoba</taxon>
        <taxon>Euglenozoa</taxon>
        <taxon>Kinetoplastea</taxon>
        <taxon>Metakinetoplastina</taxon>
        <taxon>Trypanosomatida</taxon>
        <taxon>Trypanosomatidae</taxon>
        <taxon>Strigomonadinae</taxon>
        <taxon>Angomonas</taxon>
    </lineage>
</organism>
<feature type="compositionally biased region" description="Basic and acidic residues" evidence="1">
    <location>
        <begin position="438"/>
        <end position="452"/>
    </location>
</feature>
<feature type="region of interest" description="Disordered" evidence="1">
    <location>
        <begin position="727"/>
        <end position="750"/>
    </location>
</feature>